<dbReference type="Proteomes" id="UP001337305">
    <property type="component" value="Unassembled WGS sequence"/>
</dbReference>
<comment type="caution">
    <text evidence="2">The sequence shown here is derived from an EMBL/GenBank/DDBJ whole genome shotgun (WGS) entry which is preliminary data.</text>
</comment>
<dbReference type="RefSeq" id="WP_303308664.1">
    <property type="nucleotide sequence ID" value="NZ_JAODOP010000001.1"/>
</dbReference>
<evidence type="ECO:0000256" key="1">
    <source>
        <dbReference type="SAM" id="SignalP"/>
    </source>
</evidence>
<protein>
    <submittedName>
        <fullName evidence="2">Type IX secretion system membrane protein PorP/SprF</fullName>
    </submittedName>
</protein>
<gene>
    <name evidence="2" type="ORF">N1F79_00825</name>
</gene>
<name>A0ABU7XMD8_9FLAO</name>
<proteinExistence type="predicted"/>
<keyword evidence="3" id="KW-1185">Reference proteome</keyword>
<dbReference type="InterPro" id="IPR019861">
    <property type="entry name" value="PorP/SprF_Bacteroidetes"/>
</dbReference>
<reference evidence="2 3" key="1">
    <citation type="submission" date="2022-09" db="EMBL/GenBank/DDBJ databases">
        <title>Genome sequencing of Flavivirga sp. MEBiC05379.</title>
        <authorList>
            <person name="Oh H.-M."/>
            <person name="Kwon K.K."/>
            <person name="Park M.J."/>
            <person name="Yang S.-H."/>
        </authorList>
    </citation>
    <scope>NUCLEOTIDE SEQUENCE [LARGE SCALE GENOMIC DNA]</scope>
    <source>
        <strain evidence="2 3">MEBiC05379</strain>
    </source>
</reference>
<evidence type="ECO:0000313" key="2">
    <source>
        <dbReference type="EMBL" id="MEF3831658.1"/>
    </source>
</evidence>
<dbReference type="Pfam" id="PF11751">
    <property type="entry name" value="PorP_SprF"/>
    <property type="match status" value="1"/>
</dbReference>
<feature type="signal peptide" evidence="1">
    <location>
        <begin position="1"/>
        <end position="21"/>
    </location>
</feature>
<accession>A0ABU7XMD8</accession>
<evidence type="ECO:0000313" key="3">
    <source>
        <dbReference type="Proteomes" id="UP001337305"/>
    </source>
</evidence>
<dbReference type="NCBIfam" id="TIGR03519">
    <property type="entry name" value="T9SS_PorP_fam"/>
    <property type="match status" value="1"/>
</dbReference>
<sequence>MKKTKLYCFIVISIFYIQSHAQQDVTFTLYNYNMNIINPAYAGVGEKTEFTSNFRSQWIGLEDAPETQSFSLSIPMNEKVGLGASITNSSVYVLNETDVYIDFSYKLQLTETVDLFLGLKGGGSFIGIDLTKTGVENDPLFTENVSVFNPNIGVGAYLRGKSFFVNVSAPAILKTERYEKEAGIVTEATDELHLFAGAGYHLPLSRDVTFTPSVLTRVVSGVPFSMDVSGTFDLYNLIEIGISHRLKESISGLAFFKMADWVRIGYAYDSSITDVRNYGDGSHEVILKFRF</sequence>
<keyword evidence="1" id="KW-0732">Signal</keyword>
<organism evidence="2 3">
    <name type="scientific">Flavivirga spongiicola</name>
    <dbReference type="NCBI Taxonomy" id="421621"/>
    <lineage>
        <taxon>Bacteria</taxon>
        <taxon>Pseudomonadati</taxon>
        <taxon>Bacteroidota</taxon>
        <taxon>Flavobacteriia</taxon>
        <taxon>Flavobacteriales</taxon>
        <taxon>Flavobacteriaceae</taxon>
        <taxon>Flavivirga</taxon>
    </lineage>
</organism>
<feature type="chain" id="PRO_5045176606" evidence="1">
    <location>
        <begin position="22"/>
        <end position="291"/>
    </location>
</feature>
<dbReference type="EMBL" id="JAODOP010000001">
    <property type="protein sequence ID" value="MEF3831658.1"/>
    <property type="molecule type" value="Genomic_DNA"/>
</dbReference>